<dbReference type="PATRIC" id="fig|1609969.3.peg.263"/>
<accession>A0A0F0CWS1</accession>
<dbReference type="Proteomes" id="UP000033428">
    <property type="component" value="Unassembled WGS sequence"/>
</dbReference>
<protein>
    <submittedName>
        <fullName evidence="1">Uncharacterized protein</fullName>
    </submittedName>
</protein>
<gene>
    <name evidence="1" type="ORF">OMAG_000235</name>
</gene>
<evidence type="ECO:0000313" key="1">
    <source>
        <dbReference type="EMBL" id="KJJ85900.1"/>
    </source>
</evidence>
<organism evidence="1 2">
    <name type="scientific">Candidatus Omnitrophus magneticus</name>
    <dbReference type="NCBI Taxonomy" id="1609969"/>
    <lineage>
        <taxon>Bacteria</taxon>
        <taxon>Pseudomonadati</taxon>
        <taxon>Candidatus Omnitrophota</taxon>
        <taxon>Candidatus Omnitrophus</taxon>
    </lineage>
</organism>
<keyword evidence="2" id="KW-1185">Reference proteome</keyword>
<dbReference type="AlphaFoldDB" id="A0A0F0CWS1"/>
<dbReference type="EMBL" id="JYNY01000046">
    <property type="protein sequence ID" value="KJJ85900.1"/>
    <property type="molecule type" value="Genomic_DNA"/>
</dbReference>
<name>A0A0F0CWS1_9BACT</name>
<sequence length="437" mass="49834">MNKLNVDLENCYGIKKLQFQFDFSQDSAYAIYAPNGAMKSSLAQTFKDVADAAASRDRIFPTRVCSRKITDENGLDLPKEVVLVVPPYDEFFGHTEKTSTLLVDSKLRKEYEQLHTEIDKTKESFLRALREQSQSKKDVEKEISSTFTKSDDEFYVALSRIKDEVVAQQDAPYADISYDTIFDEKVLSVLGTKDVKTAIEEYIVKYNNLLAASTYFKKGIFNYYNATTIAKSLAENGFFDAKHTVSLNAGKNLEITSQKQLEELIAKEKEGISQDKDLRKKFADIEKLLYKNSSVRDFGAYLEQHVEILPALKNIEKFKEDAWKSYIKARIELFNDLIKAYQDVEKKSKDIEVAAGKQRTQWESVIEIFNSRFFVPFKLTAKNKVSVMLGQEPLLTLGFTFEDGADKVSVEKSALMQETVNFFVSEAIGKILKNINI</sequence>
<reference evidence="1 2" key="1">
    <citation type="submission" date="2015-02" db="EMBL/GenBank/DDBJ databases">
        <title>Single-cell genomics of uncultivated deep-branching MTB reveals a conserved set of magnetosome genes.</title>
        <authorList>
            <person name="Kolinko S."/>
            <person name="Richter M."/>
            <person name="Glockner F.O."/>
            <person name="Brachmann A."/>
            <person name="Schuler D."/>
        </authorList>
    </citation>
    <scope>NUCLEOTIDE SEQUENCE [LARGE SCALE GENOMIC DNA]</scope>
    <source>
        <strain evidence="1">SKK-01</strain>
    </source>
</reference>
<proteinExistence type="predicted"/>
<comment type="caution">
    <text evidence="1">The sequence shown here is derived from an EMBL/GenBank/DDBJ whole genome shotgun (WGS) entry which is preliminary data.</text>
</comment>
<evidence type="ECO:0000313" key="2">
    <source>
        <dbReference type="Proteomes" id="UP000033428"/>
    </source>
</evidence>